<organism evidence="2 3">
    <name type="scientific">Shewanella psychropiezotolerans</name>
    <dbReference type="NCBI Taxonomy" id="2593655"/>
    <lineage>
        <taxon>Bacteria</taxon>
        <taxon>Pseudomonadati</taxon>
        <taxon>Pseudomonadota</taxon>
        <taxon>Gammaproteobacteria</taxon>
        <taxon>Alteromonadales</taxon>
        <taxon>Shewanellaceae</taxon>
        <taxon>Shewanella</taxon>
    </lineage>
</organism>
<dbReference type="InterPro" id="IPR053155">
    <property type="entry name" value="F-pilin_assembly_TraC"/>
</dbReference>
<proteinExistence type="predicted"/>
<evidence type="ECO:0000259" key="1">
    <source>
        <dbReference type="Pfam" id="PF19044"/>
    </source>
</evidence>
<dbReference type="SUPFAM" id="SSF52540">
    <property type="entry name" value="P-loop containing nucleoside triphosphate hydrolases"/>
    <property type="match status" value="1"/>
</dbReference>
<dbReference type="InterPro" id="IPR025955">
    <property type="entry name" value="TraC/Conjuga_ATPase"/>
</dbReference>
<gene>
    <name evidence="2" type="primary">traC</name>
    <name evidence="2" type="ORF">FM037_03250</name>
</gene>
<feature type="domain" description="TraG P-loop" evidence="1">
    <location>
        <begin position="457"/>
        <end position="521"/>
    </location>
</feature>
<keyword evidence="3" id="KW-1185">Reference proteome</keyword>
<dbReference type="EMBL" id="CP041614">
    <property type="protein sequence ID" value="QDO82440.1"/>
    <property type="molecule type" value="Genomic_DNA"/>
</dbReference>
<dbReference type="Gene3D" id="3.40.50.300">
    <property type="entry name" value="P-loop containing nucleotide triphosphate hydrolases"/>
    <property type="match status" value="1"/>
</dbReference>
<sequence length="878" mass="97424">MRDINTRLSELFASSQHTHNHLHHELPYRCFDEEEQVFDNAHSRGFGFSLSLFSGANDDLITALNAIVCTLPEGDKWNYQFVMVGNNQIGELIEQNQALLSGRHAICDKFAFNEAIYAKHSAKHGFGTKLSRAYHYDIKHSKAWLFVSTTQDRTALIDMRLGLESELAQTGMYIERLSAAALIAHCREHLNFNHRQDRPVAATYNEYQPLNTQILSPDSEFIVNRDGINIRHTPIADNEPDDAPVLTTLVSLGLKRLPNDFRLYAFPNCLASMTTTMNSLQCPHRISVSFFINKTGEQVTRNDSKISSLTKTVSSPMRLLIPGAADELTERKQLQTGLGDGDFTICTMTMNVTLYTTEANQRNDTAKAISTFRSAGLELIKANMLQGLCALSTLPFCMTEGFMKDSTHAGLTFMMKTSNLVNFLPVVADYKRLSGGLLLPTMRHQISFFDPFHCGSDNYNMAITGGSGAGKSFFTQALVKSIFARGGKVWILDKGESYKKLTQTLGGVYLDHTQIHLNPFTHLGKIQQVRDAGTFGDIVNEQGETIDPITEVLGNITALIATMASPDEKLNGFQSAILGDAILIAWQLKGNLALIDDVQQALYDIAHSKHDDRRISDIAAQLNKYCIEGIHGAIFNKPSQLDPNIDITTLELDGFKGELQRPVVFALMVAINQQMFLSGQRAIPKVCIIEEAWSLMSGANAQSKDFINEGYRTARKFGGSFATVTQGINDFFANAEAEAALNSSDIQITLRQGDGLSDFLATHPDHFTPFEQKMIKSFPRANDAGHSCVMLKAGGTVSFHRVFADPWSRAMLSTEPNEFEYCETLIKRGMSLLDAIEHTALHFYPKEMQRFDAIIEAAKPQRCHADVEPDPDSAPEAA</sequence>
<dbReference type="NCBIfam" id="TIGR02746">
    <property type="entry name" value="TraC-F-type"/>
    <property type="match status" value="1"/>
</dbReference>
<dbReference type="PANTHER" id="PTHR38467">
    <property type="match status" value="1"/>
</dbReference>
<name>A0ABX5WTM2_9GAMM</name>
<reference evidence="2 3" key="1">
    <citation type="submission" date="2019-07" db="EMBL/GenBank/DDBJ databases">
        <title>Shewanella sp. YLB-06 whole genomic sequence.</title>
        <authorList>
            <person name="Yu L."/>
        </authorList>
    </citation>
    <scope>NUCLEOTIDE SEQUENCE [LARGE SCALE GENOMIC DNA]</scope>
    <source>
        <strain evidence="2 3">YLB-06</strain>
    </source>
</reference>
<accession>A0ABX5WTM2</accession>
<evidence type="ECO:0000313" key="2">
    <source>
        <dbReference type="EMBL" id="QDO82440.1"/>
    </source>
</evidence>
<dbReference type="InterPro" id="IPR014117">
    <property type="entry name" value="TraC-F-type"/>
</dbReference>
<dbReference type="PANTHER" id="PTHR38467:SF1">
    <property type="entry name" value="CONJUGATIVE TRANSFER: ASSEMBLY"/>
    <property type="match status" value="1"/>
</dbReference>
<dbReference type="InterPro" id="IPR027417">
    <property type="entry name" value="P-loop_NTPase"/>
</dbReference>
<dbReference type="Pfam" id="PF11130">
    <property type="entry name" value="TraC_F_IV"/>
    <property type="match status" value="1"/>
</dbReference>
<dbReference type="Gene3D" id="1.10.8.730">
    <property type="match status" value="1"/>
</dbReference>
<dbReference type="RefSeq" id="WP_144044829.1">
    <property type="nucleotide sequence ID" value="NZ_CP041614.1"/>
</dbReference>
<dbReference type="InterPro" id="IPR043964">
    <property type="entry name" value="P-loop_TraG"/>
</dbReference>
<dbReference type="Proteomes" id="UP000315947">
    <property type="component" value="Chromosome"/>
</dbReference>
<feature type="domain" description="TraG P-loop" evidence="1">
    <location>
        <begin position="607"/>
        <end position="797"/>
    </location>
</feature>
<protein>
    <submittedName>
        <fullName evidence="2">Type IV secretion system protein TraC</fullName>
    </submittedName>
</protein>
<dbReference type="Pfam" id="PF19044">
    <property type="entry name" value="P-loop_TraG"/>
    <property type="match status" value="2"/>
</dbReference>
<evidence type="ECO:0000313" key="3">
    <source>
        <dbReference type="Proteomes" id="UP000315947"/>
    </source>
</evidence>